<dbReference type="SUPFAM" id="SSF48208">
    <property type="entry name" value="Six-hairpin glycosidases"/>
    <property type="match status" value="1"/>
</dbReference>
<evidence type="ECO:0008006" key="4">
    <source>
        <dbReference type="Google" id="ProtNLM"/>
    </source>
</evidence>
<evidence type="ECO:0000313" key="2">
    <source>
        <dbReference type="EMBL" id="QGZ42413.1"/>
    </source>
</evidence>
<gene>
    <name evidence="2" type="ORF">GO485_27530</name>
</gene>
<name>A0ABX6G0S4_9BURK</name>
<proteinExistence type="predicted"/>
<evidence type="ECO:0000256" key="1">
    <source>
        <dbReference type="SAM" id="SignalP"/>
    </source>
</evidence>
<dbReference type="InterPro" id="IPR012341">
    <property type="entry name" value="6hp_glycosidase-like_sf"/>
</dbReference>
<feature type="chain" id="PRO_5045619285" description="Glycoside hydrolase family 65" evidence="1">
    <location>
        <begin position="34"/>
        <end position="719"/>
    </location>
</feature>
<reference evidence="2 3" key="1">
    <citation type="submission" date="2019-12" db="EMBL/GenBank/DDBJ databases">
        <title>Draft Genome Sequences of Six Type Strains of the Genus Massilia.</title>
        <authorList>
            <person name="Miess H."/>
            <person name="Frediansyah A."/>
            <person name="Goeker M."/>
            <person name="Gross H."/>
        </authorList>
    </citation>
    <scope>NUCLEOTIDE SEQUENCE [LARGE SCALE GENOMIC DNA]</scope>
    <source>
        <strain evidence="2 3">DSM 26639</strain>
    </source>
</reference>
<protein>
    <recommendedName>
        <fullName evidence="4">Glycoside hydrolase family 65</fullName>
    </recommendedName>
</protein>
<dbReference type="EMBL" id="CP046904">
    <property type="protein sequence ID" value="QGZ42413.1"/>
    <property type="molecule type" value="Genomic_DNA"/>
</dbReference>
<organism evidence="2 3">
    <name type="scientific">Pseudoduganella flava</name>
    <dbReference type="NCBI Taxonomy" id="871742"/>
    <lineage>
        <taxon>Bacteria</taxon>
        <taxon>Pseudomonadati</taxon>
        <taxon>Pseudomonadota</taxon>
        <taxon>Betaproteobacteria</taxon>
        <taxon>Burkholderiales</taxon>
        <taxon>Oxalobacteraceae</taxon>
        <taxon>Telluria group</taxon>
        <taxon>Pseudoduganella</taxon>
    </lineage>
</organism>
<accession>A0ABX6G0S4</accession>
<feature type="signal peptide" evidence="1">
    <location>
        <begin position="1"/>
        <end position="33"/>
    </location>
</feature>
<keyword evidence="1" id="KW-0732">Signal</keyword>
<dbReference type="InterPro" id="IPR008928">
    <property type="entry name" value="6-hairpin_glycosidase_sf"/>
</dbReference>
<keyword evidence="3" id="KW-1185">Reference proteome</keyword>
<evidence type="ECO:0000313" key="3">
    <source>
        <dbReference type="Proteomes" id="UP000437862"/>
    </source>
</evidence>
<sequence length="719" mass="79423">MPTTARFRPAPWRLAPCRLLPLLLAAMLTMAAAAPIDRQAVVARHDPHLTRLDPMAPLSVGNGRFAFTADVTGLQTFADHYWKTGTPTETQARWSWHENANPHGYKLADANRPFTAHGRTQGYPTNQGTPAGQWLRENPHTQPLPRIAFVLAGAAARPLEPGDATGIDQRLDLWQGRLSSRWQLRGQPVSVTSAVAPDSDTLALRIRSPLLANGTLAVRIALPLGYDLKVKHNPPLDWSQPNLHRTTVLGQDERQLAVEHVRDAARYAMTVAGAAPLNIARPDTHTFIVTPARGETLDLTVSFAQQGRAAAAAADDVFAASAAHWRAYWQSGAAIDFAGSTDPRAPELERRVVLSQYLAGIQLGDTLPAQESGLTTATWYGKHHTEMVWWHTAHFALWGRPEYTARTLSWFQRTLPSARAVAAERGLQGARWMKMTGPEGRESPGGNPLIAWNQPHPIHLAELLYRADPSRATLEKYRELVMETAAAMASMLHWDPRGERYVLGPPMWIAQEIYDQSTSMNPTYELSYWARGLEIAQQWRERLGLPRDPDWEQRRTHLAALPQKDGKYVAIESTPDTWDNVASRHDHPSFLMAYGQLPGDGVDTATMRRTLDAVLKNWDWETKIWGWDYPMIAMTAARLGATEQAVDVLLKSDGPNNGYTAAGHNPNKGLPVYLPGNGALLAAVAMMAGGWDGAPNRAAPGFPDNGKWVVRAEGFRKLP</sequence>
<dbReference type="Proteomes" id="UP000437862">
    <property type="component" value="Chromosome"/>
</dbReference>
<dbReference type="Gene3D" id="1.50.10.10">
    <property type="match status" value="1"/>
</dbReference>